<accession>A0A7K0BY65</accession>
<dbReference type="Proteomes" id="UP000487268">
    <property type="component" value="Unassembled WGS sequence"/>
</dbReference>
<evidence type="ECO:0000313" key="3">
    <source>
        <dbReference type="EMBL" id="MQY06131.1"/>
    </source>
</evidence>
<proteinExistence type="predicted"/>
<dbReference type="RefSeq" id="WP_194293383.1">
    <property type="nucleotide sequence ID" value="NZ_WEGH01000002.1"/>
</dbReference>
<comment type="caution">
    <text evidence="3">The sequence shown here is derived from an EMBL/GenBank/DDBJ whole genome shotgun (WGS) entry which is preliminary data.</text>
</comment>
<name>A0A7K0BY65_9ACTN</name>
<gene>
    <name evidence="3" type="ORF">ACRB68_42120</name>
</gene>
<evidence type="ECO:0000256" key="1">
    <source>
        <dbReference type="ARBA" id="ARBA00022527"/>
    </source>
</evidence>
<dbReference type="EMBL" id="WEGH01000002">
    <property type="protein sequence ID" value="MQY06131.1"/>
    <property type="molecule type" value="Genomic_DNA"/>
</dbReference>
<keyword evidence="1" id="KW-0808">Transferase</keyword>
<keyword evidence="1" id="KW-0723">Serine/threonine-protein kinase</keyword>
<dbReference type="Pfam" id="PF13581">
    <property type="entry name" value="HATPase_c_2"/>
    <property type="match status" value="1"/>
</dbReference>
<dbReference type="PANTHER" id="PTHR35526">
    <property type="entry name" value="ANTI-SIGMA-F FACTOR RSBW-RELATED"/>
    <property type="match status" value="1"/>
</dbReference>
<dbReference type="Gene3D" id="3.30.565.10">
    <property type="entry name" value="Histidine kinase-like ATPase, C-terminal domain"/>
    <property type="match status" value="1"/>
</dbReference>
<reference evidence="3 4" key="1">
    <citation type="submission" date="2019-10" db="EMBL/GenBank/DDBJ databases">
        <title>Actinomadura rubteroloni sp. nov. and Actinomadura macrotermitis sp. nov., isolated from the gut of fungus growing-termite Macrotermes natalensis.</title>
        <authorList>
            <person name="Benndorf R."/>
            <person name="Martin K."/>
            <person name="Kuefner M."/>
            <person name="De Beer W."/>
            <person name="Kaster A.-K."/>
            <person name="Vollmers J."/>
            <person name="Poulsen M."/>
            <person name="Beemelmanns C."/>
        </authorList>
    </citation>
    <scope>NUCLEOTIDE SEQUENCE [LARGE SCALE GENOMIC DNA]</scope>
    <source>
        <strain evidence="3 4">RB68</strain>
    </source>
</reference>
<dbReference type="InterPro" id="IPR036890">
    <property type="entry name" value="HATPase_C_sf"/>
</dbReference>
<protein>
    <recommendedName>
        <fullName evidence="2">Histidine kinase/HSP90-like ATPase domain-containing protein</fullName>
    </recommendedName>
</protein>
<evidence type="ECO:0000259" key="2">
    <source>
        <dbReference type="Pfam" id="PF13581"/>
    </source>
</evidence>
<keyword evidence="4" id="KW-1185">Reference proteome</keyword>
<keyword evidence="1" id="KW-0418">Kinase</keyword>
<dbReference type="CDD" id="cd16936">
    <property type="entry name" value="HATPase_RsbW-like"/>
    <property type="match status" value="1"/>
</dbReference>
<dbReference type="InterPro" id="IPR050267">
    <property type="entry name" value="Anti-sigma-factor_SerPK"/>
</dbReference>
<organism evidence="3 4">
    <name type="scientific">Actinomadura macrotermitis</name>
    <dbReference type="NCBI Taxonomy" id="2585200"/>
    <lineage>
        <taxon>Bacteria</taxon>
        <taxon>Bacillati</taxon>
        <taxon>Actinomycetota</taxon>
        <taxon>Actinomycetes</taxon>
        <taxon>Streptosporangiales</taxon>
        <taxon>Thermomonosporaceae</taxon>
        <taxon>Actinomadura</taxon>
    </lineage>
</organism>
<dbReference type="GO" id="GO:0004674">
    <property type="term" value="F:protein serine/threonine kinase activity"/>
    <property type="evidence" value="ECO:0007669"/>
    <property type="project" value="UniProtKB-KW"/>
</dbReference>
<sequence length="140" mass="14970">MTLSASPSVNDPQCLRGFKLTVDAHAPEAARRKVAETLGEWGLDSLSEDVALCASEFVTNALVNGAAGIHLLIERHTAEMIEIAVWDDAPGKPQQRTPEETAESGRGLNIVDALAVAWWTQGSSSGGKTIRARFISDGER</sequence>
<feature type="domain" description="Histidine kinase/HSP90-like ATPase" evidence="2">
    <location>
        <begin position="28"/>
        <end position="133"/>
    </location>
</feature>
<evidence type="ECO:0000313" key="4">
    <source>
        <dbReference type="Proteomes" id="UP000487268"/>
    </source>
</evidence>
<dbReference type="InterPro" id="IPR003594">
    <property type="entry name" value="HATPase_dom"/>
</dbReference>
<dbReference type="PANTHER" id="PTHR35526:SF3">
    <property type="entry name" value="ANTI-SIGMA-F FACTOR RSBW"/>
    <property type="match status" value="1"/>
</dbReference>
<dbReference type="AlphaFoldDB" id="A0A7K0BY65"/>
<dbReference type="SUPFAM" id="SSF55874">
    <property type="entry name" value="ATPase domain of HSP90 chaperone/DNA topoisomerase II/histidine kinase"/>
    <property type="match status" value="1"/>
</dbReference>